<evidence type="ECO:0000313" key="2">
    <source>
        <dbReference type="Proteomes" id="UP000823775"/>
    </source>
</evidence>
<comment type="caution">
    <text evidence="1">The sequence shown here is derived from an EMBL/GenBank/DDBJ whole genome shotgun (WGS) entry which is preliminary data.</text>
</comment>
<dbReference type="Proteomes" id="UP000823775">
    <property type="component" value="Unassembled WGS sequence"/>
</dbReference>
<organism evidence="1 2">
    <name type="scientific">Datura stramonium</name>
    <name type="common">Jimsonweed</name>
    <name type="synonym">Common thornapple</name>
    <dbReference type="NCBI Taxonomy" id="4076"/>
    <lineage>
        <taxon>Eukaryota</taxon>
        <taxon>Viridiplantae</taxon>
        <taxon>Streptophyta</taxon>
        <taxon>Embryophyta</taxon>
        <taxon>Tracheophyta</taxon>
        <taxon>Spermatophyta</taxon>
        <taxon>Magnoliopsida</taxon>
        <taxon>eudicotyledons</taxon>
        <taxon>Gunneridae</taxon>
        <taxon>Pentapetalae</taxon>
        <taxon>asterids</taxon>
        <taxon>lamiids</taxon>
        <taxon>Solanales</taxon>
        <taxon>Solanaceae</taxon>
        <taxon>Solanoideae</taxon>
        <taxon>Datureae</taxon>
        <taxon>Datura</taxon>
    </lineage>
</organism>
<name>A0ABS8WSG0_DATST</name>
<proteinExistence type="predicted"/>
<sequence>MRPPAVHGKYFRANEGRRYKGKTLGFRDSLCWQVKGLKSTSSKVSPPRAEDTSNAAFLRKPSITASLEPYKSLHARIYDMSEVNDRRVSKRPDFLIAETRHTTSGPNFAHDPLSVKVAINDTAEFPGDTPPQTLVQDSRA</sequence>
<evidence type="ECO:0000313" key="1">
    <source>
        <dbReference type="EMBL" id="MCE3052443.1"/>
    </source>
</evidence>
<dbReference type="EMBL" id="JACEIK010009598">
    <property type="protein sequence ID" value="MCE3052443.1"/>
    <property type="molecule type" value="Genomic_DNA"/>
</dbReference>
<protein>
    <submittedName>
        <fullName evidence="1">Uncharacterized protein</fullName>
    </submittedName>
</protein>
<reference evidence="1 2" key="1">
    <citation type="journal article" date="2021" name="BMC Genomics">
        <title>Datura genome reveals duplications of psychoactive alkaloid biosynthetic genes and high mutation rate following tissue culture.</title>
        <authorList>
            <person name="Rajewski A."/>
            <person name="Carter-House D."/>
            <person name="Stajich J."/>
            <person name="Litt A."/>
        </authorList>
    </citation>
    <scope>NUCLEOTIDE SEQUENCE [LARGE SCALE GENOMIC DNA]</scope>
    <source>
        <strain evidence="1">AR-01</strain>
    </source>
</reference>
<accession>A0ABS8WSG0</accession>
<gene>
    <name evidence="1" type="ORF">HAX54_052628</name>
</gene>
<keyword evidence="2" id="KW-1185">Reference proteome</keyword>